<dbReference type="RefSeq" id="WP_082416768.1">
    <property type="nucleotide sequence ID" value="NZ_AP014854.2"/>
</dbReference>
<dbReference type="InterPro" id="IPR025737">
    <property type="entry name" value="FApF"/>
</dbReference>
<proteinExistence type="predicted"/>
<dbReference type="AlphaFoldDB" id="A0A0P0JIQ4"/>
<dbReference type="Proteomes" id="UP000065734">
    <property type="component" value="Chromosome I"/>
</dbReference>
<reference evidence="2" key="1">
    <citation type="journal article" date="2016" name="Genome Announc.">
        <title>Revised genome sequence of the purple photosynthetic bacterium Blastochloris viridis.</title>
        <authorList>
            <person name="Liu L.N."/>
            <person name="Faulkner M."/>
            <person name="Liu X."/>
            <person name="Huang F."/>
            <person name="Darby A.C."/>
            <person name="Hall N."/>
        </authorList>
    </citation>
    <scope>NUCLEOTIDE SEQUENCE [LARGE SCALE GENOMIC DNA]</scope>
    <source>
        <strain evidence="2">ATCC 19567 / DSM 133 / F</strain>
    </source>
</reference>
<evidence type="ECO:0000313" key="2">
    <source>
        <dbReference type="Proteomes" id="UP000065734"/>
    </source>
</evidence>
<keyword evidence="2" id="KW-1185">Reference proteome</keyword>
<dbReference type="Pfam" id="PF13557">
    <property type="entry name" value="Phenol_MetA_deg"/>
    <property type="match status" value="1"/>
</dbReference>
<dbReference type="OrthoDB" id="7343674at2"/>
<evidence type="ECO:0000313" key="1">
    <source>
        <dbReference type="EMBL" id="CUU41704.1"/>
    </source>
</evidence>
<name>A0A0P0JIQ4_BLAVI</name>
<gene>
    <name evidence="1" type="ORF">BVIRIDIS_06990</name>
</gene>
<accession>A0A0P0JIQ4</accession>
<dbReference type="KEGG" id="bvr:BVIR_1255"/>
<protein>
    <submittedName>
        <fullName evidence="1">Protein involved in meta-pathway of phenol degradation</fullName>
    </submittedName>
</protein>
<organism evidence="1 2">
    <name type="scientific">Blastochloris viridis</name>
    <name type="common">Rhodopseudomonas viridis</name>
    <dbReference type="NCBI Taxonomy" id="1079"/>
    <lineage>
        <taxon>Bacteria</taxon>
        <taxon>Pseudomonadati</taxon>
        <taxon>Pseudomonadota</taxon>
        <taxon>Alphaproteobacteria</taxon>
        <taxon>Hyphomicrobiales</taxon>
        <taxon>Blastochloridaceae</taxon>
        <taxon>Blastochloris</taxon>
    </lineage>
</organism>
<dbReference type="EMBL" id="LN907867">
    <property type="protein sequence ID" value="CUU41704.1"/>
    <property type="molecule type" value="Genomic_DNA"/>
</dbReference>
<sequence>MTQKREAAALRAGAAAIRLGAAALGALGPMAGSALAYEPGVHEATRTGVTIGAPAGALPPPGVYMNLNYLRYDADVVDKHGDNTGFHDVVASPSAQLMVVPGWQLLGASYGAYIVLPMIYNDTEFEKVAGPCSSPNCTVRDVFGFHNTLFSPINLSWNLGGGWFTSAGFGFYAPNGNVKNARLMLPATAGTGAPGLDYWTFQPSWAASYLDKDWALTAHLYYEFNTKNERSHYTSGDVLYGDFTFLKKVGKWEFGPVAAFIYQTTEDKDPLGIYAGPPYDPIGDRRSQQIALGGMIGYDFGVAKVNLIVTDDVYARNTGSGWQVMTNMSFRLWGPDAPAATPIVRK</sequence>